<dbReference type="PANTHER" id="PTHR33129">
    <property type="entry name" value="PROTEIN KINASE DOMAIN-CONTAINING PROTEIN-RELATED"/>
    <property type="match status" value="1"/>
</dbReference>
<evidence type="ECO:0000259" key="2">
    <source>
        <dbReference type="Pfam" id="PF07999"/>
    </source>
</evidence>
<dbReference type="InterPro" id="IPR052980">
    <property type="entry name" value="Crinkler_effector"/>
</dbReference>
<accession>A0A3R7JW14</accession>
<dbReference type="RefSeq" id="XP_029223322.1">
    <property type="nucleotide sequence ID" value="XM_029376557.1"/>
</dbReference>
<evidence type="ECO:0000259" key="3">
    <source>
        <dbReference type="Pfam" id="PF20445"/>
    </source>
</evidence>
<protein>
    <submittedName>
        <fullName evidence="4">Retrotransposon hot spot (RHS) protein</fullName>
    </submittedName>
</protein>
<organism evidence="4 5">
    <name type="scientific">Trypanosoma conorhini</name>
    <dbReference type="NCBI Taxonomy" id="83891"/>
    <lineage>
        <taxon>Eukaryota</taxon>
        <taxon>Discoba</taxon>
        <taxon>Euglenozoa</taxon>
        <taxon>Kinetoplastea</taxon>
        <taxon>Metakinetoplastina</taxon>
        <taxon>Trypanosomatida</taxon>
        <taxon>Trypanosomatidae</taxon>
        <taxon>Trypanosoma</taxon>
    </lineage>
</organism>
<name>A0A3R7JW14_9TRYP</name>
<comment type="caution">
    <text evidence="4">The sequence shown here is derived from an EMBL/GenBank/DDBJ whole genome shotgun (WGS) entry which is preliminary data.</text>
</comment>
<dbReference type="EMBL" id="MKKU01001276">
    <property type="protein sequence ID" value="RNE96363.1"/>
    <property type="molecule type" value="Genomic_DNA"/>
</dbReference>
<dbReference type="Pfam" id="PF20445">
    <property type="entry name" value="RHS_N"/>
    <property type="match status" value="1"/>
</dbReference>
<feature type="compositionally biased region" description="Basic and acidic residues" evidence="1">
    <location>
        <begin position="30"/>
        <end position="43"/>
    </location>
</feature>
<dbReference type="Proteomes" id="UP000284403">
    <property type="component" value="Unassembled WGS sequence"/>
</dbReference>
<evidence type="ECO:0000256" key="1">
    <source>
        <dbReference type="SAM" id="MobiDB-lite"/>
    </source>
</evidence>
<sequence length="463" mass="52402">MPAGQKRAHAAKKEERSASDTRQPAARRRRVEEEAMRDEEIDRLPLPEGLYDSVLNAQWSHVLGFPEEEEDDEMEMKMEVKAGQAPQELWEYRQDGVTFLPVEDAEQFRPPRPRLMILTSEQKWPHALREGLDVRDCYVTAEVERVWRIVRGDLTGEFGTEDLKKKFKVRRRLLIGTPGTGKSMAAGSYLLHQLLRHDDKELQVVVYCLGAELAYVFDKTNKTVTEHADAGSIIDAIKDLAGKFKLNGYIIYDVDTHGPGPTEDFPSPKSWGVIVLSSPNEDNFKAWEEANQAARIIMNCPGESHVKAMCAWETRDTSEQEQADYCNMVGKRMDDVGPIPRCIFNESEYEGRLTAIEAALGLMSASRPENHIFIGRREVWPANDVSHTLAKAARLKGEDGNETFVNLPASFRLGHKIMGKLASIGRHHDILWELWRLSDSFPSEYLQKFAVYAFLGGGTLRAT</sequence>
<dbReference type="OrthoDB" id="2340858at2759"/>
<feature type="domain" description="Retrotransposon hot spot protein N-terminal" evidence="3">
    <location>
        <begin position="51"/>
        <end position="158"/>
    </location>
</feature>
<dbReference type="PANTHER" id="PTHR33129:SF3">
    <property type="entry name" value="HOT SPOT (RHS) PROTEIN, PUTATIVE-RELATED"/>
    <property type="match status" value="1"/>
</dbReference>
<reference evidence="4 5" key="1">
    <citation type="journal article" date="2018" name="BMC Genomics">
        <title>Genomic comparison of Trypanosoma conorhini and Trypanosoma rangeli to Trypanosoma cruzi strains of high and low virulence.</title>
        <authorList>
            <person name="Bradwell K.R."/>
            <person name="Koparde V.N."/>
            <person name="Matveyev A.V."/>
            <person name="Serrano M.G."/>
            <person name="Alves J.M."/>
            <person name="Parikh H."/>
            <person name="Huang B."/>
            <person name="Lee V."/>
            <person name="Espinosa-Alvarez O."/>
            <person name="Ortiz P.A."/>
            <person name="Costa-Martins A.G."/>
            <person name="Teixeira M.M."/>
            <person name="Buck G.A."/>
        </authorList>
    </citation>
    <scope>NUCLEOTIDE SEQUENCE [LARGE SCALE GENOMIC DNA]</scope>
    <source>
        <strain evidence="4 5">025E</strain>
    </source>
</reference>
<dbReference type="InterPro" id="IPR006518">
    <property type="entry name" value="Trypano_RHS"/>
</dbReference>
<dbReference type="Pfam" id="PF07999">
    <property type="entry name" value="RHSP"/>
    <property type="match status" value="1"/>
</dbReference>
<dbReference type="AlphaFoldDB" id="A0A3R7JW14"/>
<dbReference type="InterPro" id="IPR046836">
    <property type="entry name" value="RHS_C"/>
</dbReference>
<keyword evidence="5" id="KW-1185">Reference proteome</keyword>
<dbReference type="NCBIfam" id="TIGR01631">
    <property type="entry name" value="Trypano_RHS"/>
    <property type="match status" value="1"/>
</dbReference>
<feature type="region of interest" description="Disordered" evidence="1">
    <location>
        <begin position="1"/>
        <end position="43"/>
    </location>
</feature>
<evidence type="ECO:0000313" key="5">
    <source>
        <dbReference type="Proteomes" id="UP000284403"/>
    </source>
</evidence>
<feature type="domain" description="Retrotransposon hot spot protein,C-terminal" evidence="2">
    <location>
        <begin position="173"/>
        <end position="424"/>
    </location>
</feature>
<dbReference type="InterPro" id="IPR046835">
    <property type="entry name" value="RHS_N"/>
</dbReference>
<feature type="compositionally biased region" description="Basic residues" evidence="1">
    <location>
        <begin position="1"/>
        <end position="10"/>
    </location>
</feature>
<proteinExistence type="predicted"/>
<gene>
    <name evidence="4" type="ORF">Tco025E_09748</name>
</gene>
<dbReference type="GeneID" id="40323359"/>
<evidence type="ECO:0000313" key="4">
    <source>
        <dbReference type="EMBL" id="RNE96363.1"/>
    </source>
</evidence>